<accession>A0AAV9KL39</accession>
<dbReference type="EMBL" id="JAWPEI010000010">
    <property type="protein sequence ID" value="KAK4714031.1"/>
    <property type="molecule type" value="Genomic_DNA"/>
</dbReference>
<sequence>MIVNTIKAQYGGPPQSSLGYSESYSKRIKVLRPVVEVSALKKIANTSKLAHEFKCVTNEQRRRVKQDILADFKGAFIKIRKDFKDIFVKIRKGFGCDFYVCCTSISYASN</sequence>
<evidence type="ECO:0000313" key="2">
    <source>
        <dbReference type="Proteomes" id="UP001311915"/>
    </source>
</evidence>
<organism evidence="1 2">
    <name type="scientific">Solanum pinnatisectum</name>
    <name type="common">tansyleaf nightshade</name>
    <dbReference type="NCBI Taxonomy" id="50273"/>
    <lineage>
        <taxon>Eukaryota</taxon>
        <taxon>Viridiplantae</taxon>
        <taxon>Streptophyta</taxon>
        <taxon>Embryophyta</taxon>
        <taxon>Tracheophyta</taxon>
        <taxon>Spermatophyta</taxon>
        <taxon>Magnoliopsida</taxon>
        <taxon>eudicotyledons</taxon>
        <taxon>Gunneridae</taxon>
        <taxon>Pentapetalae</taxon>
        <taxon>asterids</taxon>
        <taxon>lamiids</taxon>
        <taxon>Solanales</taxon>
        <taxon>Solanaceae</taxon>
        <taxon>Solanoideae</taxon>
        <taxon>Solaneae</taxon>
        <taxon>Solanum</taxon>
    </lineage>
</organism>
<dbReference type="Proteomes" id="UP001311915">
    <property type="component" value="Unassembled WGS sequence"/>
</dbReference>
<protein>
    <submittedName>
        <fullName evidence="1">Uncharacterized protein</fullName>
    </submittedName>
</protein>
<gene>
    <name evidence="1" type="ORF">R3W88_019938</name>
</gene>
<comment type="caution">
    <text evidence="1">The sequence shown here is derived from an EMBL/GenBank/DDBJ whole genome shotgun (WGS) entry which is preliminary data.</text>
</comment>
<evidence type="ECO:0000313" key="1">
    <source>
        <dbReference type="EMBL" id="KAK4714031.1"/>
    </source>
</evidence>
<proteinExistence type="predicted"/>
<reference evidence="1 2" key="1">
    <citation type="submission" date="2023-10" db="EMBL/GenBank/DDBJ databases">
        <title>Genome-Wide Identification Analysis in wild type Solanum Pinnatisectum Reveals Some Genes Defensing Phytophthora Infestans.</title>
        <authorList>
            <person name="Sun C."/>
        </authorList>
    </citation>
    <scope>NUCLEOTIDE SEQUENCE [LARGE SCALE GENOMIC DNA]</scope>
    <source>
        <strain evidence="1">LQN</strain>
        <tissue evidence="1">Leaf</tissue>
    </source>
</reference>
<name>A0AAV9KL39_9SOLN</name>
<dbReference type="AlphaFoldDB" id="A0AAV9KL39"/>
<keyword evidence="2" id="KW-1185">Reference proteome</keyword>